<sequence length="98" mass="11378">MNVEMITREDLERFKEELFGMIKELTGKPQFGEQKWLKSYQVKNLLKISNGTLQNLRVNGTLAYSKIGGIIYYKYEDIVKVLEGQKNKNPFAPHPLSK</sequence>
<proteinExistence type="predicted"/>
<accession>A0A563U023</accession>
<gene>
    <name evidence="1" type="ORF">FPZ42_14690</name>
</gene>
<dbReference type="PANTHER" id="PTHR34585:SF22">
    <property type="entry name" value="HELIX-TURN-HELIX DOMAIN-CONTAINING PROTEIN"/>
    <property type="match status" value="1"/>
</dbReference>
<dbReference type="Proteomes" id="UP000318010">
    <property type="component" value="Unassembled WGS sequence"/>
</dbReference>
<protein>
    <submittedName>
        <fullName evidence="1">Helix-turn-helix domain-containing protein</fullName>
    </submittedName>
</protein>
<dbReference type="OrthoDB" id="1524679at2"/>
<organism evidence="1 2">
    <name type="scientific">Mucilaginibacter achroorhodeus</name>
    <dbReference type="NCBI Taxonomy" id="2599294"/>
    <lineage>
        <taxon>Bacteria</taxon>
        <taxon>Pseudomonadati</taxon>
        <taxon>Bacteroidota</taxon>
        <taxon>Sphingobacteriia</taxon>
        <taxon>Sphingobacteriales</taxon>
        <taxon>Sphingobacteriaceae</taxon>
        <taxon>Mucilaginibacter</taxon>
    </lineage>
</organism>
<evidence type="ECO:0000313" key="2">
    <source>
        <dbReference type="Proteomes" id="UP000318010"/>
    </source>
</evidence>
<dbReference type="AlphaFoldDB" id="A0A563U023"/>
<dbReference type="EMBL" id="VOEI01000005">
    <property type="protein sequence ID" value="TWR24995.1"/>
    <property type="molecule type" value="Genomic_DNA"/>
</dbReference>
<dbReference type="PANTHER" id="PTHR34585">
    <property type="match status" value="1"/>
</dbReference>
<keyword evidence="2" id="KW-1185">Reference proteome</keyword>
<reference evidence="1 2" key="1">
    <citation type="submission" date="2019-07" db="EMBL/GenBank/DDBJ databases">
        <authorList>
            <person name="Kim J."/>
        </authorList>
    </citation>
    <scope>NUCLEOTIDE SEQUENCE [LARGE SCALE GENOMIC DNA]</scope>
    <source>
        <strain evidence="1 2">MJ1a</strain>
    </source>
</reference>
<comment type="caution">
    <text evidence="1">The sequence shown here is derived from an EMBL/GenBank/DDBJ whole genome shotgun (WGS) entry which is preliminary data.</text>
</comment>
<evidence type="ECO:0000313" key="1">
    <source>
        <dbReference type="EMBL" id="TWR24995.1"/>
    </source>
</evidence>
<name>A0A563U023_9SPHI</name>